<dbReference type="VEuPathDB" id="CryptoDB:Cvel_1910"/>
<feature type="domain" description="Ubiquitin-like" evidence="1">
    <location>
        <begin position="33"/>
        <end position="108"/>
    </location>
</feature>
<dbReference type="EMBL" id="CDMZ01005332">
    <property type="protein sequence ID" value="CEM52688.1"/>
    <property type="molecule type" value="Genomic_DNA"/>
</dbReference>
<sequence length="461" mass="51034">MTFAHEALENTCTLSDYNIKRDSTIDLVVRPGMDVFVKTLSGKTITLEVQPSDSIENLKAQIQYKHGIPPDQQRLIFSSRQLEDGRTLADCDIRRDAILHLVLRLRGQGCLASIQSTEDSLLAISMELSNMSVVTAKTVSSDDRGPLRIIPGSSGVPVPGIFPRSMSRISFFRPVAGSVRVTPEFPGYVELHTERRRKVLVHLTPSSDKVIRPVEIDPCPTAAAQWLDQTLDACAFALDVPREALAGVLVRRASGVWVRIRTDADLFHMSNTRHIALVPKRRIEVQKLSGEVCTTYVEEETVTLARLQSQLQRELRLTEPPTLQVKFDGPEHAACPYRGVYAIRSDAELKRALGDGVLLHLPGAGEAQAETGEVEIGEISQLRFPRLPLVDVAALRLAPPLNPLPQWGAAGDAATVDFFRTHGWVIVKLSRQDSEVLPGHMRDFFDSIELARKRALAMEPV</sequence>
<dbReference type="InterPro" id="IPR050158">
    <property type="entry name" value="Ubiquitin_ubiquitin-like"/>
</dbReference>
<dbReference type="PROSITE" id="PS50053">
    <property type="entry name" value="UBIQUITIN_2"/>
    <property type="match status" value="1"/>
</dbReference>
<evidence type="ECO:0000259" key="1">
    <source>
        <dbReference type="PROSITE" id="PS50053"/>
    </source>
</evidence>
<dbReference type="Gene3D" id="3.10.20.90">
    <property type="entry name" value="Phosphatidylinositol 3-kinase Catalytic Subunit, Chain A, domain 1"/>
    <property type="match status" value="2"/>
</dbReference>
<dbReference type="SMART" id="SM00213">
    <property type="entry name" value="UBQ"/>
    <property type="match status" value="1"/>
</dbReference>
<dbReference type="AlphaFoldDB" id="A0A0G4I6P8"/>
<dbReference type="SUPFAM" id="SSF54236">
    <property type="entry name" value="Ubiquitin-like"/>
    <property type="match status" value="1"/>
</dbReference>
<dbReference type="PANTHER" id="PTHR10666">
    <property type="entry name" value="UBIQUITIN"/>
    <property type="match status" value="1"/>
</dbReference>
<dbReference type="InterPro" id="IPR019956">
    <property type="entry name" value="Ubiquitin_dom"/>
</dbReference>
<dbReference type="PRINTS" id="PR00348">
    <property type="entry name" value="UBIQUITIN"/>
</dbReference>
<dbReference type="FunFam" id="3.10.20.90:FF:000160">
    <property type="entry name" value="Polyubiquitin-C"/>
    <property type="match status" value="1"/>
</dbReference>
<accession>A0A0G4I6P8</accession>
<reference evidence="2" key="1">
    <citation type="submission" date="2014-11" db="EMBL/GenBank/DDBJ databases">
        <authorList>
            <person name="Otto D Thomas"/>
            <person name="Naeem Raeece"/>
        </authorList>
    </citation>
    <scope>NUCLEOTIDE SEQUENCE</scope>
</reference>
<name>A0A0G4I6P8_9ALVE</name>
<dbReference type="InterPro" id="IPR000626">
    <property type="entry name" value="Ubiquitin-like_dom"/>
</dbReference>
<gene>
    <name evidence="2" type="ORF">Cvel_1910</name>
</gene>
<organism evidence="2">
    <name type="scientific">Chromera velia CCMP2878</name>
    <dbReference type="NCBI Taxonomy" id="1169474"/>
    <lineage>
        <taxon>Eukaryota</taxon>
        <taxon>Sar</taxon>
        <taxon>Alveolata</taxon>
        <taxon>Colpodellida</taxon>
        <taxon>Chromeraceae</taxon>
        <taxon>Chromera</taxon>
    </lineage>
</organism>
<evidence type="ECO:0000313" key="2">
    <source>
        <dbReference type="EMBL" id="CEM52688.1"/>
    </source>
</evidence>
<dbReference type="Pfam" id="PF00240">
    <property type="entry name" value="ubiquitin"/>
    <property type="match status" value="1"/>
</dbReference>
<dbReference type="InterPro" id="IPR029071">
    <property type="entry name" value="Ubiquitin-like_domsf"/>
</dbReference>
<protein>
    <recommendedName>
        <fullName evidence="1">Ubiquitin-like domain-containing protein</fullName>
    </recommendedName>
</protein>
<proteinExistence type="predicted"/>